<feature type="compositionally biased region" description="Basic and acidic residues" evidence="2">
    <location>
        <begin position="619"/>
        <end position="632"/>
    </location>
</feature>
<protein>
    <submittedName>
        <fullName evidence="3">Uncharacterized protein</fullName>
    </submittedName>
</protein>
<feature type="compositionally biased region" description="Basic and acidic residues" evidence="2">
    <location>
        <begin position="235"/>
        <end position="260"/>
    </location>
</feature>
<dbReference type="VEuPathDB" id="PlasmoDB:PKNOH_S100055400"/>
<feature type="compositionally biased region" description="Basic residues" evidence="2">
    <location>
        <begin position="1299"/>
        <end position="1308"/>
    </location>
</feature>
<keyword evidence="1" id="KW-0175">Coiled coil</keyword>
<dbReference type="Proteomes" id="UP000195012">
    <property type="component" value="Unassembled WGS sequence"/>
</dbReference>
<accession>A0A1Y3DMK5</accession>
<evidence type="ECO:0000313" key="3">
    <source>
        <dbReference type="EMBL" id="OTN65852.1"/>
    </source>
</evidence>
<feature type="compositionally biased region" description="Basic and acidic residues" evidence="2">
    <location>
        <begin position="599"/>
        <end position="609"/>
    </location>
</feature>
<feature type="region of interest" description="Disordered" evidence="2">
    <location>
        <begin position="232"/>
        <end position="262"/>
    </location>
</feature>
<comment type="caution">
    <text evidence="3">The sequence shown here is derived from an EMBL/GenBank/DDBJ whole genome shotgun (WGS) entry which is preliminary data.</text>
</comment>
<feature type="region of interest" description="Disordered" evidence="2">
    <location>
        <begin position="588"/>
        <end position="656"/>
    </location>
</feature>
<feature type="region of interest" description="Disordered" evidence="2">
    <location>
        <begin position="1263"/>
        <end position="1308"/>
    </location>
</feature>
<dbReference type="VEuPathDB" id="PlasmoDB:PKNH_0826800"/>
<gene>
    <name evidence="3" type="ORF">PKNOH_S100055400</name>
</gene>
<feature type="compositionally biased region" description="Basic and acidic residues" evidence="2">
    <location>
        <begin position="1265"/>
        <end position="1278"/>
    </location>
</feature>
<feature type="coiled-coil region" evidence="1">
    <location>
        <begin position="117"/>
        <end position="171"/>
    </location>
</feature>
<sequence>MDHHHCVQCSNFMKEKKKDGRSSHLEKLPIDVNGEKFRQDFKGYLRNVNQSFLHSRHEVFSACNWSNLKRVLADYGSSDVVKSFNARLACARSFRLELTESYKMHKEDQYMESTLERENHIRQRKLKERHYEQMEKQMFVRNQREYRDLERKELQNKHEAEKQKMQDLVKSMIHAAFKMEQMETTYGDSYFYNTLFSLEKSFFMRQIKNMSELAQNNTRMNELTAASTPMGVFEEGGKKEGKKGEKEQKMERGTAGDKSTESVLQGSTNELNFLKCQGIVDSFFHLDLRNVSGTKLSTGKRAYSHMLAYLANQGEMSGVNRKELHSEHPNIRYGKRYSNYREKMLEGLPQVDWNYVKEKMGDKHFSILPMDIVEEKVKELPLLKSLLLKLFKKSPRESYFWGKYKLPLKIAITGKIKKDAERLAEKLSRTFPLKVYDVDKIEEDVQRICTGGSNHDDPSEEITTHTQKNKQRIARKIKRIAQTLRKKNYEEKNRDSLYADLLYYIIKYDYDLFHVSKRGRKRKGLVEVSPNEETENSKRKKYRGYIIINFFYSLKQYVLFELKAKKFFIYNDFLHEHVHNLKRRKIPREHNVPHINQPELERKKGDSKKGVNYACRKTSPKEKNKHSGEKKQNGKVGTEVSTLPNDSDVQKEEEATTEQIRTHHMEKENILFFSNFICNIDDSNSVKGRHHFSGATDLHFHVDRSNKEMNRILFGRITKGEEIDKAVREEIDKAVREENKSGYMDGSFSPKISPVFVKLKRINTATGFRRESDTEIGNSQSVKKRKKHTMKCRIVSAKKVSKKGKDEKDTKCIYSDNQTVDPDEEKFRSNLHLMRGIFQMDRNCQEVEAFLKAYEGGSTYPRFNLLRRHQYKSVCLLVSKILHSGRGRQMRMRRGGEVSDFGGGISEEDAKMDSNFGTKRGSHPGGDPIPRRIDSHMATYFKLRYCNIIKEYVCHLFNLFVWKENLKKNVEQTIQHIHRNMHMFTDNVNFESINEIIQSYNRLRASGIKNKKVELVLCKEINTIMIKTWLHILKGKNDSRQKEKVCIQKWIDMQMFLLIFFSFYLISIEHELYLKMSHFVNEMVYCLLSQEEGSASKNEKEKHFLIFNYFPKSKKDFYTFEGDNYHFPFVQNVREDVRKFLTEHLNGRSSNKARSDESSDHDSLFHTEHEKNIFRLAKEFHFLSTCKFVYKFNCLLNETVSTLRAYFFIFHDLKNYVNDFITLHYFIIYKQVNLACARVKRAIESDRHINFFYAGRIRKRKEKRRLRDGNGKRSEWKKPSSGLVQPRKGDTSVNTACKSSRRRRRKKKCNIKNEEHPFFNITEMKQSFRNNITFTFLKNIRSYIFLEHHSVIISRGDLQNAITKSLLFVKDKTEQVNISTFIGGTMLDAYFKERSVSPQPFLLRESRKNYDNDSPSCVFPDTEGKQNRYVFFPDFFFFLLFFFFKKEGHHNYIHKIFQNYFNVLEEKMTSKGELSGSKRLEVLRGCLPLWTSLTDVDSPHKGGSLIEQGVTGRAEKSEEKYDSEDAKNIFSEDAAKHSASQNCAEKDHLNNTQKKKKKFEESIDYFTFEQFAALGLFDFAKDTQKKLTKEERKKENYEIHLLNKFVFNFLYSLSLFPNFYEHVKIYVRKYLLKKNTEMVSSFEKCVMERMKSTEGRGGSVHIAPAQTWGKEIQHLRKGQDNSTTLFNTKKKKVRVKEILIFFHTSYQYDS</sequence>
<reference evidence="3 4" key="1">
    <citation type="submission" date="2017-05" db="EMBL/GenBank/DDBJ databases">
        <title>PacBio assembly of a Plasmodium knowlesi genome sequence with Hi-C correction and manual annotation of the SICAvar gene family.</title>
        <authorList>
            <person name="Lapp S.A."/>
            <person name="Geraldo J.A."/>
            <person name="Chien J.-T."/>
            <person name="Ay F."/>
            <person name="Pakala S.B."/>
            <person name="Batugedara G."/>
            <person name="Humphrey J.C."/>
            <person name="Debarry J.D."/>
            <person name="Le Roch K.G."/>
            <person name="Galinski M.R."/>
            <person name="Kissinger J.C."/>
        </authorList>
    </citation>
    <scope>NUCLEOTIDE SEQUENCE [LARGE SCALE GENOMIC DNA]</scope>
    <source>
        <strain evidence="4">Malayan Strain Pk1 (A+)</strain>
    </source>
</reference>
<evidence type="ECO:0000313" key="4">
    <source>
        <dbReference type="Proteomes" id="UP000195012"/>
    </source>
</evidence>
<evidence type="ECO:0000256" key="1">
    <source>
        <dbReference type="SAM" id="Coils"/>
    </source>
</evidence>
<feature type="compositionally biased region" description="Basic and acidic residues" evidence="2">
    <location>
        <begin position="1513"/>
        <end position="1524"/>
    </location>
</feature>
<dbReference type="EMBL" id="NETL01000024">
    <property type="protein sequence ID" value="OTN65852.1"/>
    <property type="molecule type" value="Genomic_DNA"/>
</dbReference>
<evidence type="ECO:0000256" key="2">
    <source>
        <dbReference type="SAM" id="MobiDB-lite"/>
    </source>
</evidence>
<name>A0A1Y3DMK5_PLAKN</name>
<organism evidence="3 4">
    <name type="scientific">Plasmodium knowlesi</name>
    <dbReference type="NCBI Taxonomy" id="5850"/>
    <lineage>
        <taxon>Eukaryota</taxon>
        <taxon>Sar</taxon>
        <taxon>Alveolata</taxon>
        <taxon>Apicomplexa</taxon>
        <taxon>Aconoidasida</taxon>
        <taxon>Haemosporida</taxon>
        <taxon>Plasmodiidae</taxon>
        <taxon>Plasmodium</taxon>
        <taxon>Plasmodium (Plasmodium)</taxon>
    </lineage>
</organism>
<feature type="region of interest" description="Disordered" evidence="2">
    <location>
        <begin position="1501"/>
        <end position="1524"/>
    </location>
</feature>
<proteinExistence type="predicted"/>
<dbReference type="OrthoDB" id="377452at2759"/>